<dbReference type="Proteomes" id="UP000198748">
    <property type="component" value="Unassembled WGS sequence"/>
</dbReference>
<dbReference type="SUPFAM" id="SSF47384">
    <property type="entry name" value="Homodimeric domain of signal transducing histidine kinase"/>
    <property type="match status" value="1"/>
</dbReference>
<keyword evidence="10" id="KW-0067">ATP-binding</keyword>
<evidence type="ECO:0000256" key="13">
    <source>
        <dbReference type="ARBA" id="ARBA00023136"/>
    </source>
</evidence>
<organism evidence="17 18">
    <name type="scientific">Dyadobacter soli</name>
    <dbReference type="NCBI Taxonomy" id="659014"/>
    <lineage>
        <taxon>Bacteria</taxon>
        <taxon>Pseudomonadati</taxon>
        <taxon>Bacteroidota</taxon>
        <taxon>Cytophagia</taxon>
        <taxon>Cytophagales</taxon>
        <taxon>Spirosomataceae</taxon>
        <taxon>Dyadobacter</taxon>
    </lineage>
</organism>
<keyword evidence="9 17" id="KW-0418">Kinase</keyword>
<dbReference type="GO" id="GO:0005524">
    <property type="term" value="F:ATP binding"/>
    <property type="evidence" value="ECO:0007669"/>
    <property type="project" value="UniProtKB-KW"/>
</dbReference>
<evidence type="ECO:0000256" key="14">
    <source>
        <dbReference type="SAM" id="Phobius"/>
    </source>
</evidence>
<feature type="domain" description="Histidine kinase" evidence="15">
    <location>
        <begin position="241"/>
        <end position="458"/>
    </location>
</feature>
<evidence type="ECO:0000256" key="10">
    <source>
        <dbReference type="ARBA" id="ARBA00022840"/>
    </source>
</evidence>
<dbReference type="GO" id="GO:0005886">
    <property type="term" value="C:plasma membrane"/>
    <property type="evidence" value="ECO:0007669"/>
    <property type="project" value="UniProtKB-SubCell"/>
</dbReference>
<evidence type="ECO:0000256" key="11">
    <source>
        <dbReference type="ARBA" id="ARBA00022989"/>
    </source>
</evidence>
<accession>A0A1G6XBR0</accession>
<evidence type="ECO:0000313" key="18">
    <source>
        <dbReference type="Proteomes" id="UP000198748"/>
    </source>
</evidence>
<dbReference type="InterPro" id="IPR003661">
    <property type="entry name" value="HisK_dim/P_dom"/>
</dbReference>
<keyword evidence="4" id="KW-1003">Cell membrane</keyword>
<evidence type="ECO:0000259" key="16">
    <source>
        <dbReference type="PROSITE" id="PS50885"/>
    </source>
</evidence>
<keyword evidence="11 14" id="KW-1133">Transmembrane helix</keyword>
<dbReference type="PROSITE" id="PS50109">
    <property type="entry name" value="HIS_KIN"/>
    <property type="match status" value="1"/>
</dbReference>
<dbReference type="Pfam" id="PF00672">
    <property type="entry name" value="HAMP"/>
    <property type="match status" value="1"/>
</dbReference>
<dbReference type="PROSITE" id="PS50885">
    <property type="entry name" value="HAMP"/>
    <property type="match status" value="1"/>
</dbReference>
<dbReference type="GO" id="GO:0000155">
    <property type="term" value="F:phosphorelay sensor kinase activity"/>
    <property type="evidence" value="ECO:0007669"/>
    <property type="project" value="InterPro"/>
</dbReference>
<keyword evidence="6" id="KW-0808">Transferase</keyword>
<dbReference type="CDD" id="cd06225">
    <property type="entry name" value="HAMP"/>
    <property type="match status" value="1"/>
</dbReference>
<dbReference type="EMBL" id="FNAN01000002">
    <property type="protein sequence ID" value="SDD75634.1"/>
    <property type="molecule type" value="Genomic_DNA"/>
</dbReference>
<comment type="catalytic activity">
    <reaction evidence="1">
        <text>ATP + protein L-histidine = ADP + protein N-phospho-L-histidine.</text>
        <dbReference type="EC" id="2.7.13.3"/>
    </reaction>
</comment>
<keyword evidence="8" id="KW-0547">Nucleotide-binding</keyword>
<keyword evidence="18" id="KW-1185">Reference proteome</keyword>
<evidence type="ECO:0000256" key="9">
    <source>
        <dbReference type="ARBA" id="ARBA00022777"/>
    </source>
</evidence>
<dbReference type="STRING" id="659014.SAMN04487996_102121"/>
<keyword evidence="13 14" id="KW-0472">Membrane</keyword>
<evidence type="ECO:0000256" key="8">
    <source>
        <dbReference type="ARBA" id="ARBA00022741"/>
    </source>
</evidence>
<evidence type="ECO:0000256" key="12">
    <source>
        <dbReference type="ARBA" id="ARBA00023012"/>
    </source>
</evidence>
<evidence type="ECO:0000256" key="1">
    <source>
        <dbReference type="ARBA" id="ARBA00000085"/>
    </source>
</evidence>
<dbReference type="AlphaFoldDB" id="A0A1G6XBR0"/>
<sequence>MWYVSRMKIQNKIALIFTALCAGIILALSAFVYFFASESISASFFHRLEVRSDIVGHAALQENKSLTSIYYDIKERHLGSLPYEKHRILPDPPDEATRKRLSLPSSFYEAAQSDVPVRYFNRDTSYVVLRVARDNKKLMVVSSALDTYGMQEMGNLKHVLLIGFFIAMVFVFTFGKLFSNEIFKPIRRIIRNVKGINAHNLHQRLVVDPTDDDVEALSRTFNDMLDRLEITFEMQNNFVSNASHEFRTPLTIVSGEAELGMSMPGLPDGAKESFLNIYKEVGKLEHLTNSMLSLAQTGFDGKKEQWEEVRIDELILSVKEAADRIIPENQVAIDFDNLPEDECKLTVNGNLALLKAAFSNIVLNSCKYSDNKPVTVKISADSKYVIVDITDQGIGIPDREIGQIFVPFFRASNTAPYKGYGIGLPLTHNIIRMHQGKADVHSRVGEGTRFTTYLPYKYF</sequence>
<dbReference type="EC" id="2.7.13.3" evidence="3"/>
<keyword evidence="12" id="KW-0902">Two-component regulatory system</keyword>
<proteinExistence type="predicted"/>
<dbReference type="InterPro" id="IPR050398">
    <property type="entry name" value="HssS/ArlS-like"/>
</dbReference>
<dbReference type="SUPFAM" id="SSF158472">
    <property type="entry name" value="HAMP domain-like"/>
    <property type="match status" value="1"/>
</dbReference>
<feature type="transmembrane region" description="Helical" evidence="14">
    <location>
        <begin position="158"/>
        <end position="178"/>
    </location>
</feature>
<keyword evidence="5" id="KW-0597">Phosphoprotein</keyword>
<keyword evidence="7 14" id="KW-0812">Transmembrane</keyword>
<dbReference type="Pfam" id="PF02518">
    <property type="entry name" value="HATPase_c"/>
    <property type="match status" value="1"/>
</dbReference>
<evidence type="ECO:0000256" key="2">
    <source>
        <dbReference type="ARBA" id="ARBA00004651"/>
    </source>
</evidence>
<protein>
    <recommendedName>
        <fullName evidence="3">histidine kinase</fullName>
        <ecNumber evidence="3">2.7.13.3</ecNumber>
    </recommendedName>
</protein>
<name>A0A1G6XBR0_9BACT</name>
<dbReference type="InterPro" id="IPR036097">
    <property type="entry name" value="HisK_dim/P_sf"/>
</dbReference>
<feature type="transmembrane region" description="Helical" evidence="14">
    <location>
        <begin position="12"/>
        <end position="36"/>
    </location>
</feature>
<gene>
    <name evidence="17" type="ORF">SAMN04487996_102121</name>
</gene>
<feature type="domain" description="HAMP" evidence="16">
    <location>
        <begin position="180"/>
        <end position="233"/>
    </location>
</feature>
<reference evidence="18" key="1">
    <citation type="submission" date="2016-10" db="EMBL/GenBank/DDBJ databases">
        <authorList>
            <person name="Varghese N."/>
            <person name="Submissions S."/>
        </authorList>
    </citation>
    <scope>NUCLEOTIDE SEQUENCE [LARGE SCALE GENOMIC DNA]</scope>
    <source>
        <strain evidence="18">DSM 25329</strain>
    </source>
</reference>
<dbReference type="InterPro" id="IPR003660">
    <property type="entry name" value="HAMP_dom"/>
</dbReference>
<evidence type="ECO:0000313" key="17">
    <source>
        <dbReference type="EMBL" id="SDD75634.1"/>
    </source>
</evidence>
<dbReference type="Gene3D" id="1.10.287.130">
    <property type="match status" value="1"/>
</dbReference>
<dbReference type="PANTHER" id="PTHR45528">
    <property type="entry name" value="SENSOR HISTIDINE KINASE CPXA"/>
    <property type="match status" value="1"/>
</dbReference>
<dbReference type="Gene3D" id="3.30.565.10">
    <property type="entry name" value="Histidine kinase-like ATPase, C-terminal domain"/>
    <property type="match status" value="1"/>
</dbReference>
<dbReference type="SMART" id="SM00388">
    <property type="entry name" value="HisKA"/>
    <property type="match status" value="1"/>
</dbReference>
<comment type="subcellular location">
    <subcellularLocation>
        <location evidence="2">Cell membrane</location>
        <topology evidence="2">Multi-pass membrane protein</topology>
    </subcellularLocation>
</comment>
<dbReference type="InterPro" id="IPR036890">
    <property type="entry name" value="HATPase_C_sf"/>
</dbReference>
<dbReference type="Pfam" id="PF00512">
    <property type="entry name" value="HisKA"/>
    <property type="match status" value="1"/>
</dbReference>
<dbReference type="SUPFAM" id="SSF55874">
    <property type="entry name" value="ATPase domain of HSP90 chaperone/DNA topoisomerase II/histidine kinase"/>
    <property type="match status" value="1"/>
</dbReference>
<dbReference type="SMART" id="SM00387">
    <property type="entry name" value="HATPase_c"/>
    <property type="match status" value="1"/>
</dbReference>
<evidence type="ECO:0000256" key="3">
    <source>
        <dbReference type="ARBA" id="ARBA00012438"/>
    </source>
</evidence>
<evidence type="ECO:0000259" key="15">
    <source>
        <dbReference type="PROSITE" id="PS50109"/>
    </source>
</evidence>
<evidence type="ECO:0000256" key="7">
    <source>
        <dbReference type="ARBA" id="ARBA00022692"/>
    </source>
</evidence>
<dbReference type="Gene3D" id="6.10.340.10">
    <property type="match status" value="1"/>
</dbReference>
<dbReference type="CDD" id="cd00082">
    <property type="entry name" value="HisKA"/>
    <property type="match status" value="1"/>
</dbReference>
<evidence type="ECO:0000256" key="6">
    <source>
        <dbReference type="ARBA" id="ARBA00022679"/>
    </source>
</evidence>
<dbReference type="SMART" id="SM00304">
    <property type="entry name" value="HAMP"/>
    <property type="match status" value="1"/>
</dbReference>
<dbReference type="InterPro" id="IPR004358">
    <property type="entry name" value="Sig_transdc_His_kin-like_C"/>
</dbReference>
<dbReference type="PANTHER" id="PTHR45528:SF1">
    <property type="entry name" value="SENSOR HISTIDINE KINASE CPXA"/>
    <property type="match status" value="1"/>
</dbReference>
<evidence type="ECO:0000256" key="4">
    <source>
        <dbReference type="ARBA" id="ARBA00022475"/>
    </source>
</evidence>
<dbReference type="PRINTS" id="PR00344">
    <property type="entry name" value="BCTRLSENSOR"/>
</dbReference>
<dbReference type="InterPro" id="IPR003594">
    <property type="entry name" value="HATPase_dom"/>
</dbReference>
<evidence type="ECO:0000256" key="5">
    <source>
        <dbReference type="ARBA" id="ARBA00022553"/>
    </source>
</evidence>
<dbReference type="InterPro" id="IPR005467">
    <property type="entry name" value="His_kinase_dom"/>
</dbReference>